<proteinExistence type="predicted"/>
<dbReference type="OrthoDB" id="5316914at2759"/>
<dbReference type="Proteomes" id="UP000483672">
    <property type="component" value="Unassembled WGS sequence"/>
</dbReference>
<reference evidence="2 4" key="1">
    <citation type="submission" date="2019-06" db="EMBL/GenBank/DDBJ databases">
        <authorList>
            <person name="Palmer J.M."/>
        </authorList>
    </citation>
    <scope>NUCLEOTIDE SEQUENCE</scope>
    <source>
        <strain evidence="3 4">TWF191</strain>
        <strain evidence="2">TWF679</strain>
    </source>
</reference>
<dbReference type="Proteomes" id="UP000614610">
    <property type="component" value="Unassembled WGS sequence"/>
</dbReference>
<comment type="caution">
    <text evidence="2">The sequence shown here is derived from an EMBL/GenBank/DDBJ whole genome shotgun (WGS) entry which is preliminary data.</text>
</comment>
<name>A0A6G1LXA7_ORBOL</name>
<protein>
    <submittedName>
        <fullName evidence="2">Uncharacterized protein</fullName>
    </submittedName>
</protein>
<evidence type="ECO:0000313" key="3">
    <source>
        <dbReference type="EMBL" id="KAF3231693.1"/>
    </source>
</evidence>
<evidence type="ECO:0000313" key="5">
    <source>
        <dbReference type="Proteomes" id="UP000614610"/>
    </source>
</evidence>
<evidence type="ECO:0000313" key="4">
    <source>
        <dbReference type="Proteomes" id="UP000483672"/>
    </source>
</evidence>
<feature type="region of interest" description="Disordered" evidence="1">
    <location>
        <begin position="167"/>
        <end position="191"/>
    </location>
</feature>
<evidence type="ECO:0000256" key="1">
    <source>
        <dbReference type="SAM" id="MobiDB-lite"/>
    </source>
</evidence>
<accession>A0A6G1LXA7</accession>
<dbReference type="EMBL" id="WIPF01000003">
    <property type="protein sequence ID" value="KAF3231693.1"/>
    <property type="molecule type" value="Genomic_DNA"/>
</dbReference>
<gene>
    <name evidence="3" type="ORF">TWF191_005753</name>
    <name evidence="2" type="ORF">TWF679_010507</name>
</gene>
<sequence length="280" mass="31482">MTFAQKIRDFFHCKKKENKIRAQNELSATRLAKGMETAAAKVPRLDTKEQTLDIPTAPPRALLRESTSFAGHRATQSLMAYGQADLTNIDRVPRPHWGSGLSEARIRESQSRVKTHYRYEKLEKRGIKAPTLLVGPKRMDALEAYEELEEKAANGLKDCLAAAQSQMKGEGTTEAPSDKNQGMAVGKGRLGSARSAVPRVNLFLRPVKTPLSMGFRRWLREGVDRGLQPHAVGAHLYGRDKRGGSKRTVFPREWETTLVTSAERPRAIPHEYYQQFAREM</sequence>
<dbReference type="AlphaFoldDB" id="A0A6G1LXA7"/>
<evidence type="ECO:0000313" key="2">
    <source>
        <dbReference type="EMBL" id="KAF3203197.1"/>
    </source>
</evidence>
<organism evidence="2 5">
    <name type="scientific">Orbilia oligospora</name>
    <name type="common">Nematode-trapping fungus</name>
    <name type="synonym">Arthrobotrys oligospora</name>
    <dbReference type="NCBI Taxonomy" id="2813651"/>
    <lineage>
        <taxon>Eukaryota</taxon>
        <taxon>Fungi</taxon>
        <taxon>Dikarya</taxon>
        <taxon>Ascomycota</taxon>
        <taxon>Pezizomycotina</taxon>
        <taxon>Orbiliomycetes</taxon>
        <taxon>Orbiliales</taxon>
        <taxon>Orbiliaceae</taxon>
        <taxon>Orbilia</taxon>
    </lineage>
</organism>
<dbReference type="EMBL" id="WIWT01000081">
    <property type="protein sequence ID" value="KAF3203197.1"/>
    <property type="molecule type" value="Genomic_DNA"/>
</dbReference>